<accession>A0A371PWZ3</accession>
<evidence type="ECO:0000256" key="1">
    <source>
        <dbReference type="SAM" id="MobiDB-lite"/>
    </source>
</evidence>
<name>A0A371PWZ3_STRIH</name>
<keyword evidence="2" id="KW-0812">Transmembrane</keyword>
<proteinExistence type="predicted"/>
<feature type="transmembrane region" description="Helical" evidence="2">
    <location>
        <begin position="14"/>
        <end position="37"/>
    </location>
</feature>
<protein>
    <recommendedName>
        <fullName evidence="5">LapA family protein</fullName>
    </recommendedName>
</protein>
<evidence type="ECO:0000256" key="2">
    <source>
        <dbReference type="SAM" id="Phobius"/>
    </source>
</evidence>
<feature type="compositionally biased region" description="Basic and acidic residues" evidence="1">
    <location>
        <begin position="134"/>
        <end position="144"/>
    </location>
</feature>
<reference evidence="3 4" key="1">
    <citation type="submission" date="2018-08" db="EMBL/GenBank/DDBJ databases">
        <title>Streptomyces NEAU-D10 sp. nov., a novel Actinomycete isolated from soil.</title>
        <authorList>
            <person name="Jin L."/>
        </authorList>
    </citation>
    <scope>NUCLEOTIDE SEQUENCE [LARGE SCALE GENOMIC DNA]</scope>
    <source>
        <strain evidence="3 4">NEAU-D10</strain>
    </source>
</reference>
<organism evidence="3 4">
    <name type="scientific">Streptomyces inhibens</name>
    <dbReference type="NCBI Taxonomy" id="2293571"/>
    <lineage>
        <taxon>Bacteria</taxon>
        <taxon>Bacillati</taxon>
        <taxon>Actinomycetota</taxon>
        <taxon>Actinomycetes</taxon>
        <taxon>Kitasatosporales</taxon>
        <taxon>Streptomycetaceae</taxon>
        <taxon>Streptomyces</taxon>
    </lineage>
</organism>
<dbReference type="EMBL" id="QUAC01000233">
    <property type="protein sequence ID" value="REK86948.1"/>
    <property type="molecule type" value="Genomic_DNA"/>
</dbReference>
<feature type="compositionally biased region" description="Basic and acidic residues" evidence="1">
    <location>
        <begin position="101"/>
        <end position="122"/>
    </location>
</feature>
<dbReference type="OrthoDB" id="4314187at2"/>
<feature type="compositionally biased region" description="Basic residues" evidence="1">
    <location>
        <begin position="145"/>
        <end position="159"/>
    </location>
</feature>
<comment type="caution">
    <text evidence="3">The sequence shown here is derived from an EMBL/GenBank/DDBJ whole genome shotgun (WGS) entry which is preliminary data.</text>
</comment>
<feature type="transmembrane region" description="Helical" evidence="2">
    <location>
        <begin position="63"/>
        <end position="83"/>
    </location>
</feature>
<feature type="region of interest" description="Disordered" evidence="1">
    <location>
        <begin position="89"/>
        <end position="159"/>
    </location>
</feature>
<dbReference type="Proteomes" id="UP000262477">
    <property type="component" value="Unassembled WGS sequence"/>
</dbReference>
<gene>
    <name evidence="3" type="ORF">DY245_29550</name>
</gene>
<sequence length="159" mass="17446">MQPEKTTLGQFQEYAMIVILGLVLLIAAVVIGVAAVVTNMGSAHELTAAFKVFGYEMTGSTGMLFLFGAIVGAVAVLGLSLLLGGVRRTSRRKHAVRHKESRRDAAAPRTEQGDRIDYRDQSDLGTAEQQENASPRRDRSNGDGRRHKRHLFGHRPAHR</sequence>
<keyword evidence="4" id="KW-1185">Reference proteome</keyword>
<feature type="compositionally biased region" description="Basic residues" evidence="1">
    <location>
        <begin position="89"/>
        <end position="100"/>
    </location>
</feature>
<keyword evidence="2" id="KW-0472">Membrane</keyword>
<keyword evidence="2" id="KW-1133">Transmembrane helix</keyword>
<evidence type="ECO:0008006" key="5">
    <source>
        <dbReference type="Google" id="ProtNLM"/>
    </source>
</evidence>
<evidence type="ECO:0000313" key="3">
    <source>
        <dbReference type="EMBL" id="REK86948.1"/>
    </source>
</evidence>
<dbReference type="RefSeq" id="WP_128510255.1">
    <property type="nucleotide sequence ID" value="NZ_QUAC01000233.1"/>
</dbReference>
<evidence type="ECO:0000313" key="4">
    <source>
        <dbReference type="Proteomes" id="UP000262477"/>
    </source>
</evidence>
<feature type="compositionally biased region" description="Polar residues" evidence="1">
    <location>
        <begin position="123"/>
        <end position="133"/>
    </location>
</feature>
<dbReference type="AlphaFoldDB" id="A0A371PWZ3"/>